<protein>
    <submittedName>
        <fullName evidence="3">Putative membrane associated hydrolase</fullName>
    </submittedName>
</protein>
<dbReference type="InterPro" id="IPR045670">
    <property type="entry name" value="DUF5916"/>
</dbReference>
<gene>
    <name evidence="3" type="ordered locus">MROS_1633</name>
</gene>
<organism evidence="3 4">
    <name type="scientific">Melioribacter roseus (strain DSM 23840 / JCM 17771 / VKM B-2668 / P3M-2)</name>
    <dbReference type="NCBI Taxonomy" id="1191523"/>
    <lineage>
        <taxon>Bacteria</taxon>
        <taxon>Pseudomonadati</taxon>
        <taxon>Ignavibacteriota</taxon>
        <taxon>Ignavibacteria</taxon>
        <taxon>Ignavibacteriales</taxon>
        <taxon>Melioribacteraceae</taxon>
        <taxon>Melioribacter</taxon>
    </lineage>
</organism>
<dbReference type="GO" id="GO:0004553">
    <property type="term" value="F:hydrolase activity, hydrolyzing O-glycosyl compounds"/>
    <property type="evidence" value="ECO:0007669"/>
    <property type="project" value="InterPro"/>
</dbReference>
<name>I6YWA7_MELRP</name>
<dbReference type="SUPFAM" id="SSF49344">
    <property type="entry name" value="CBD9-like"/>
    <property type="match status" value="1"/>
</dbReference>
<dbReference type="RefSeq" id="WP_014856301.1">
    <property type="nucleotide sequence ID" value="NC_018178.1"/>
</dbReference>
<dbReference type="Proteomes" id="UP000009011">
    <property type="component" value="Chromosome"/>
</dbReference>
<dbReference type="GO" id="GO:0030246">
    <property type="term" value="F:carbohydrate binding"/>
    <property type="evidence" value="ECO:0007669"/>
    <property type="project" value="InterPro"/>
</dbReference>
<dbReference type="STRING" id="1191523.MROS_1633"/>
<dbReference type="InterPro" id="IPR010502">
    <property type="entry name" value="Carb-bd_dom_fam9"/>
</dbReference>
<feature type="domain" description="DUF5916" evidence="2">
    <location>
        <begin position="228"/>
        <end position="329"/>
    </location>
</feature>
<dbReference type="Pfam" id="PF19313">
    <property type="entry name" value="DUF5916"/>
    <property type="match status" value="1"/>
</dbReference>
<dbReference type="Pfam" id="PF06452">
    <property type="entry name" value="CBM9_1"/>
    <property type="match status" value="1"/>
</dbReference>
<dbReference type="GO" id="GO:0016052">
    <property type="term" value="P:carbohydrate catabolic process"/>
    <property type="evidence" value="ECO:0007669"/>
    <property type="project" value="InterPro"/>
</dbReference>
<evidence type="ECO:0000259" key="1">
    <source>
        <dbReference type="Pfam" id="PF06452"/>
    </source>
</evidence>
<accession>I6YWA7</accession>
<evidence type="ECO:0000313" key="4">
    <source>
        <dbReference type="Proteomes" id="UP000009011"/>
    </source>
</evidence>
<proteinExistence type="predicted"/>
<reference evidence="3 4" key="1">
    <citation type="journal article" date="2013" name="PLoS ONE">
        <title>Genomic analysis of Melioribacter roseus, facultatively anaerobic organotrophic bacterium representing a novel deep lineage within Bacteriodetes/Chlorobi group.</title>
        <authorList>
            <person name="Kadnikov V.V."/>
            <person name="Mardanov A.V."/>
            <person name="Podosokorskaya O.A."/>
            <person name="Gavrilov S.N."/>
            <person name="Kublanov I.V."/>
            <person name="Beletsky A.V."/>
            <person name="Bonch-Osmolovskaya E.A."/>
            <person name="Ravin N.V."/>
        </authorList>
    </citation>
    <scope>NUCLEOTIDE SEQUENCE [LARGE SCALE GENOMIC DNA]</scope>
    <source>
        <strain evidence="4">JCM 17771 / P3M-2</strain>
    </source>
</reference>
<dbReference type="HOGENOM" id="CLU_016090_1_0_10"/>
<dbReference type="AlphaFoldDB" id="I6YWA7"/>
<sequence length="711" mass="82311">MKKSVLLLLLPLIIYAANEEKVMKLKKIDTDIKVDGIIDEIWSVADSTDDFFQLSPYYSQAPSRRTVAKILSTENSLFCLIISYDDPKNIQRYTGKLDDASGDVVSIMLDTFGDRKTAYKFAVSASNVRADCRLLDDARNRDYNWDGIWFSAAKIYNWGFVVEIEIPYKSLQYDENLEFWGLDFDRWIPTLKEDLYWCVYEQNEGQRISKFGKLAFDQFKPSVKGLNLEIYPTTYGKYSSLDDKLKPNFGLDIFYNPSPQLTFQATANPDFAQIEADPYNFNITRYETYFSEKRPFFIQGNEIFMPAGKQRNWGFYRPMELFYSRRIGKLLPGGKETPINFGAKAFGRIGMWQYGGFIARTPEVEYTEDDSTRIEPSALFVSGRLKRQIMENSEIGVLFVGKQTAGGADGVLDIDGAFRNSNWQLAYQLARSIQNSKGDYAASMGYTNMTNDWIVMFRSRYVGNDFNIDQVGYVPWRGTFEAVGLAGPVWFMDKGAVSQILIYTGPAVNYEKVDAYTDRAWVFGFNMQFRSHWGYEINTDFGKAKDDTVKYDYYSINFSSWINPDPSWWGNVWGGYSKTYNFSREYLAFYSWAGASFGWNITNFISLGASTNLWIEGNPDNKIEEITFNTRPWISVTPLNDLNFYIYIDNLFLRSSDQMERIFVGALFSYQFLPKSWIYLAINDLRERNDRRAMASIETVSVFKIKYLYYF</sequence>
<dbReference type="Gene3D" id="2.60.40.1190">
    <property type="match status" value="1"/>
</dbReference>
<evidence type="ECO:0000259" key="2">
    <source>
        <dbReference type="Pfam" id="PF19313"/>
    </source>
</evidence>
<feature type="domain" description="Carbohydrate-binding" evidence="1">
    <location>
        <begin position="34"/>
        <end position="184"/>
    </location>
</feature>
<keyword evidence="4" id="KW-1185">Reference proteome</keyword>
<keyword evidence="3" id="KW-0378">Hydrolase</keyword>
<dbReference type="KEGG" id="mro:MROS_1633"/>
<evidence type="ECO:0000313" key="3">
    <source>
        <dbReference type="EMBL" id="AFN74867.1"/>
    </source>
</evidence>
<dbReference type="eggNOG" id="COG2091">
    <property type="taxonomic scope" value="Bacteria"/>
</dbReference>
<dbReference type="EMBL" id="CP003557">
    <property type="protein sequence ID" value="AFN74867.1"/>
    <property type="molecule type" value="Genomic_DNA"/>
</dbReference>
<dbReference type="OrthoDB" id="9786766at2"/>
<dbReference type="CDD" id="cd09618">
    <property type="entry name" value="CBM9_like_2"/>
    <property type="match status" value="1"/>
</dbReference>